<dbReference type="EMBL" id="JAQQAF010000002">
    <property type="protein sequence ID" value="KAJ8505796.1"/>
    <property type="molecule type" value="Genomic_DNA"/>
</dbReference>
<proteinExistence type="predicted"/>
<accession>A0AAV8Q6C9</accession>
<dbReference type="Proteomes" id="UP001222027">
    <property type="component" value="Unassembled WGS sequence"/>
</dbReference>
<protein>
    <submittedName>
        <fullName evidence="1">Uncharacterized protein</fullName>
    </submittedName>
</protein>
<dbReference type="AlphaFoldDB" id="A0AAV8Q6C9"/>
<evidence type="ECO:0000313" key="1">
    <source>
        <dbReference type="EMBL" id="KAJ8505796.1"/>
    </source>
</evidence>
<evidence type="ECO:0000313" key="2">
    <source>
        <dbReference type="Proteomes" id="UP001222027"/>
    </source>
</evidence>
<comment type="caution">
    <text evidence="1">The sequence shown here is derived from an EMBL/GenBank/DDBJ whole genome shotgun (WGS) entry which is preliminary data.</text>
</comment>
<organism evidence="1 2">
    <name type="scientific">Ensete ventricosum</name>
    <name type="common">Abyssinian banana</name>
    <name type="synonym">Musa ensete</name>
    <dbReference type="NCBI Taxonomy" id="4639"/>
    <lineage>
        <taxon>Eukaryota</taxon>
        <taxon>Viridiplantae</taxon>
        <taxon>Streptophyta</taxon>
        <taxon>Embryophyta</taxon>
        <taxon>Tracheophyta</taxon>
        <taxon>Spermatophyta</taxon>
        <taxon>Magnoliopsida</taxon>
        <taxon>Liliopsida</taxon>
        <taxon>Zingiberales</taxon>
        <taxon>Musaceae</taxon>
        <taxon>Ensete</taxon>
    </lineage>
</organism>
<keyword evidence="2" id="KW-1185">Reference proteome</keyword>
<reference evidence="1 2" key="1">
    <citation type="submission" date="2022-12" db="EMBL/GenBank/DDBJ databases">
        <title>Chromosome-scale assembly of the Ensete ventricosum genome.</title>
        <authorList>
            <person name="Dussert Y."/>
            <person name="Stocks J."/>
            <person name="Wendawek A."/>
            <person name="Woldeyes F."/>
            <person name="Nichols R.A."/>
            <person name="Borrell J.S."/>
        </authorList>
    </citation>
    <scope>NUCLEOTIDE SEQUENCE [LARGE SCALE GENOMIC DNA]</scope>
    <source>
        <strain evidence="2">cv. Maze</strain>
        <tissue evidence="1">Seeds</tissue>
    </source>
</reference>
<sequence>MAESGPGVHFVFSSARGLLRWKYLLRLHQQHLRLVWIHHGLYCKLMETHELQGERLTETQTSLASIFLKFLLTYQSSFKREDDEDPFQCFPSLLFLQVQLSCLYLSIGSVRTRIVNVERDISRILICELPCWALSPLIT</sequence>
<name>A0AAV8Q6C9_ENSVE</name>
<gene>
    <name evidence="1" type="ORF">OPV22_006682</name>
</gene>